<protein>
    <recommendedName>
        <fullName evidence="2">Fe2OG dioxygenase domain-containing protein</fullName>
    </recommendedName>
</protein>
<evidence type="ECO:0000313" key="4">
    <source>
        <dbReference type="Proteomes" id="UP000596660"/>
    </source>
</evidence>
<dbReference type="Gramene" id="AUR62003325-RA">
    <property type="protein sequence ID" value="AUR62003325-RA:cds"/>
    <property type="gene ID" value="AUR62003325"/>
</dbReference>
<sequence length="257" mass="28417">MKSVVEQLLDLPLEIKQRNVDVIPGTGYLAPSEKNPLYESLGLFDVASSASVSNFCSQLRVSSQQREIIESYAEAMYEFSIDMARKMAKSMGVEDYNFEGWSCTLRMNKYNFTPESIGSSGVQNHTDSGFLTILQDDENIGGLQVMNETGKYVAADYLPGTLVVNFGDAATLWSNGILRNVQHRVQCKGAGIRMSIATFLSPPHDQVIESLPNFVDADQPPIYGPITFEALRGLRVSKNLRAGEALQLIRLHNTKSI</sequence>
<keyword evidence="1" id="KW-0408">Iron</keyword>
<dbReference type="PROSITE" id="PS51471">
    <property type="entry name" value="FE2OG_OXY"/>
    <property type="match status" value="1"/>
</dbReference>
<comment type="similarity">
    <text evidence="1">Belongs to the iron/ascorbate-dependent oxidoreductase family.</text>
</comment>
<dbReference type="EnsemblPlants" id="AUR62003325-RA">
    <property type="protein sequence ID" value="AUR62003325-RA:cds"/>
    <property type="gene ID" value="AUR62003325"/>
</dbReference>
<dbReference type="InterPro" id="IPR044861">
    <property type="entry name" value="IPNS-like_FE2OG_OXY"/>
</dbReference>
<dbReference type="PANTHER" id="PTHR47990">
    <property type="entry name" value="2-OXOGLUTARATE (2OG) AND FE(II)-DEPENDENT OXYGENASE SUPERFAMILY PROTEIN-RELATED"/>
    <property type="match status" value="1"/>
</dbReference>
<accession>A0A803KWB7</accession>
<dbReference type="GO" id="GO:0046872">
    <property type="term" value="F:metal ion binding"/>
    <property type="evidence" value="ECO:0007669"/>
    <property type="project" value="UniProtKB-KW"/>
</dbReference>
<proteinExistence type="inferred from homology"/>
<keyword evidence="1" id="KW-0560">Oxidoreductase</keyword>
<keyword evidence="4" id="KW-1185">Reference proteome</keyword>
<reference evidence="3" key="2">
    <citation type="submission" date="2021-03" db="UniProtKB">
        <authorList>
            <consortium name="EnsemblPlants"/>
        </authorList>
    </citation>
    <scope>IDENTIFICATION</scope>
</reference>
<reference evidence="3" key="1">
    <citation type="journal article" date="2017" name="Nature">
        <title>The genome of Chenopodium quinoa.</title>
        <authorList>
            <person name="Jarvis D.E."/>
            <person name="Ho Y.S."/>
            <person name="Lightfoot D.J."/>
            <person name="Schmoeckel S.M."/>
            <person name="Li B."/>
            <person name="Borm T.J.A."/>
            <person name="Ohyanagi H."/>
            <person name="Mineta K."/>
            <person name="Michell C.T."/>
            <person name="Saber N."/>
            <person name="Kharbatia N.M."/>
            <person name="Rupper R.R."/>
            <person name="Sharp A.R."/>
            <person name="Dally N."/>
            <person name="Boughton B.A."/>
            <person name="Woo Y.H."/>
            <person name="Gao G."/>
            <person name="Schijlen E.G.W.M."/>
            <person name="Guo X."/>
            <person name="Momin A.A."/>
            <person name="Negrao S."/>
            <person name="Al-Babili S."/>
            <person name="Gehring C."/>
            <person name="Roessner U."/>
            <person name="Jung C."/>
            <person name="Murphy K."/>
            <person name="Arold S.T."/>
            <person name="Gojobori T."/>
            <person name="van der Linden C.G."/>
            <person name="van Loo E.N."/>
            <person name="Jellen E.N."/>
            <person name="Maughan P.J."/>
            <person name="Tester M."/>
        </authorList>
    </citation>
    <scope>NUCLEOTIDE SEQUENCE [LARGE SCALE GENOMIC DNA]</scope>
    <source>
        <strain evidence="3">cv. PI 614886</strain>
    </source>
</reference>
<dbReference type="InterPro" id="IPR005123">
    <property type="entry name" value="Oxoglu/Fe-dep_dioxygenase_dom"/>
</dbReference>
<dbReference type="AlphaFoldDB" id="A0A803KWB7"/>
<dbReference type="InterPro" id="IPR050231">
    <property type="entry name" value="Iron_ascorbate_oxido_reductase"/>
</dbReference>
<dbReference type="Gene3D" id="2.60.120.330">
    <property type="entry name" value="B-lactam Antibiotic, Isopenicillin N Synthase, Chain"/>
    <property type="match status" value="1"/>
</dbReference>
<dbReference type="GO" id="GO:0016491">
    <property type="term" value="F:oxidoreductase activity"/>
    <property type="evidence" value="ECO:0007669"/>
    <property type="project" value="UniProtKB-KW"/>
</dbReference>
<dbReference type="InterPro" id="IPR027443">
    <property type="entry name" value="IPNS-like_sf"/>
</dbReference>
<evidence type="ECO:0000256" key="1">
    <source>
        <dbReference type="RuleBase" id="RU003682"/>
    </source>
</evidence>
<evidence type="ECO:0000313" key="3">
    <source>
        <dbReference type="EnsemblPlants" id="AUR62003325-RA:cds"/>
    </source>
</evidence>
<dbReference type="Pfam" id="PF03171">
    <property type="entry name" value="2OG-FeII_Oxy"/>
    <property type="match status" value="1"/>
</dbReference>
<keyword evidence="1" id="KW-0479">Metal-binding</keyword>
<organism evidence="3 4">
    <name type="scientific">Chenopodium quinoa</name>
    <name type="common">Quinoa</name>
    <dbReference type="NCBI Taxonomy" id="63459"/>
    <lineage>
        <taxon>Eukaryota</taxon>
        <taxon>Viridiplantae</taxon>
        <taxon>Streptophyta</taxon>
        <taxon>Embryophyta</taxon>
        <taxon>Tracheophyta</taxon>
        <taxon>Spermatophyta</taxon>
        <taxon>Magnoliopsida</taxon>
        <taxon>eudicotyledons</taxon>
        <taxon>Gunneridae</taxon>
        <taxon>Pentapetalae</taxon>
        <taxon>Caryophyllales</taxon>
        <taxon>Chenopodiaceae</taxon>
        <taxon>Chenopodioideae</taxon>
        <taxon>Atripliceae</taxon>
        <taxon>Chenopodium</taxon>
    </lineage>
</organism>
<name>A0A803KWB7_CHEQI</name>
<dbReference type="Proteomes" id="UP000596660">
    <property type="component" value="Unplaced"/>
</dbReference>
<dbReference type="OMA" id="KYGKAMD"/>
<evidence type="ECO:0000259" key="2">
    <source>
        <dbReference type="PROSITE" id="PS51471"/>
    </source>
</evidence>
<feature type="domain" description="Fe2OG dioxygenase" evidence="2">
    <location>
        <begin position="100"/>
        <end position="202"/>
    </location>
</feature>
<dbReference type="SUPFAM" id="SSF51197">
    <property type="entry name" value="Clavaminate synthase-like"/>
    <property type="match status" value="1"/>
</dbReference>